<gene>
    <name evidence="2" type="ORF">LV75_004299</name>
</gene>
<feature type="transmembrane region" description="Helical" evidence="1">
    <location>
        <begin position="111"/>
        <end position="132"/>
    </location>
</feature>
<reference evidence="2 3" key="1">
    <citation type="submission" date="2022-06" db="EMBL/GenBank/DDBJ databases">
        <title>Genomic Encyclopedia of Archaeal and Bacterial Type Strains, Phase II (KMG-II): from individual species to whole genera.</title>
        <authorList>
            <person name="Goeker M."/>
        </authorList>
    </citation>
    <scope>NUCLEOTIDE SEQUENCE [LARGE SCALE GENOMIC DNA]</scope>
    <source>
        <strain evidence="2 3">DSM 44255</strain>
    </source>
</reference>
<keyword evidence="1" id="KW-1133">Transmembrane helix</keyword>
<dbReference type="EMBL" id="JAMTCO010000010">
    <property type="protein sequence ID" value="MCP2271785.1"/>
    <property type="molecule type" value="Genomic_DNA"/>
</dbReference>
<accession>A0ABT1IGM3</accession>
<keyword evidence="1" id="KW-0812">Transmembrane</keyword>
<keyword evidence="1" id="KW-0472">Membrane</keyword>
<comment type="caution">
    <text evidence="2">The sequence shown here is derived from an EMBL/GenBank/DDBJ whole genome shotgun (WGS) entry which is preliminary data.</text>
</comment>
<evidence type="ECO:0000313" key="3">
    <source>
        <dbReference type="Proteomes" id="UP001205185"/>
    </source>
</evidence>
<evidence type="ECO:0000256" key="1">
    <source>
        <dbReference type="SAM" id="Phobius"/>
    </source>
</evidence>
<keyword evidence="3" id="KW-1185">Reference proteome</keyword>
<evidence type="ECO:0000313" key="2">
    <source>
        <dbReference type="EMBL" id="MCP2271785.1"/>
    </source>
</evidence>
<name>A0ABT1IGM3_9PSEU</name>
<dbReference type="Proteomes" id="UP001205185">
    <property type="component" value="Unassembled WGS sequence"/>
</dbReference>
<protein>
    <recommendedName>
        <fullName evidence="4">DUF732 domain-containing protein</fullName>
    </recommendedName>
</protein>
<sequence length="206" mass="22153">MSQPILAEHVVDILARLVTHRVDGADKRAADTLLDAVVGRLRRIRRAQAFDLFESDPSAPGHRRTLVDLLNHEFATDPGFRDAVAGLASAAGAPAERGPAARKDPRPSKRVLLGAGAAVAAIALVLGGRALYLGVVEEAELDGTTPCRTFWALKEPEQRSLLARAYEKHGETRRADEPYIVARTLYACGQNPESTVDDIISATAMP</sequence>
<proteinExistence type="predicted"/>
<dbReference type="RefSeq" id="WP_253888748.1">
    <property type="nucleotide sequence ID" value="NZ_BAAAVB010000003.1"/>
</dbReference>
<evidence type="ECO:0008006" key="4">
    <source>
        <dbReference type="Google" id="ProtNLM"/>
    </source>
</evidence>
<organism evidence="2 3">
    <name type="scientific">Actinokineospora diospyrosa</name>
    <dbReference type="NCBI Taxonomy" id="103728"/>
    <lineage>
        <taxon>Bacteria</taxon>
        <taxon>Bacillati</taxon>
        <taxon>Actinomycetota</taxon>
        <taxon>Actinomycetes</taxon>
        <taxon>Pseudonocardiales</taxon>
        <taxon>Pseudonocardiaceae</taxon>
        <taxon>Actinokineospora</taxon>
    </lineage>
</organism>